<sequence>MKFNMEDLNPGAWFYFNESDHDDGKILLRVLTTGKLSEIREKSMETKVEYHNSNRHEFMVANDALRDEIIWDYCIIEWENLDDDEGVPIECTTENKLKLMNNHPTFSSFIESCLTRLNSQMEMLSEYREKN</sequence>
<proteinExistence type="predicted"/>
<protein>
    <submittedName>
        <fullName evidence="1">Uncharacterized protein</fullName>
    </submittedName>
</protein>
<name>X0X2Z3_9ZZZZ</name>
<comment type="caution">
    <text evidence="1">The sequence shown here is derived from an EMBL/GenBank/DDBJ whole genome shotgun (WGS) entry which is preliminary data.</text>
</comment>
<accession>X0X2Z3</accession>
<evidence type="ECO:0000313" key="1">
    <source>
        <dbReference type="EMBL" id="GAG19376.1"/>
    </source>
</evidence>
<dbReference type="AlphaFoldDB" id="X0X2Z3"/>
<dbReference type="EMBL" id="BARS01036829">
    <property type="protein sequence ID" value="GAG19376.1"/>
    <property type="molecule type" value="Genomic_DNA"/>
</dbReference>
<organism evidence="1">
    <name type="scientific">marine sediment metagenome</name>
    <dbReference type="NCBI Taxonomy" id="412755"/>
    <lineage>
        <taxon>unclassified sequences</taxon>
        <taxon>metagenomes</taxon>
        <taxon>ecological metagenomes</taxon>
    </lineage>
</organism>
<gene>
    <name evidence="1" type="ORF">S01H1_56548</name>
</gene>
<reference evidence="1" key="1">
    <citation type="journal article" date="2014" name="Front. Microbiol.">
        <title>High frequency of phylogenetically diverse reductive dehalogenase-homologous genes in deep subseafloor sedimentary metagenomes.</title>
        <authorList>
            <person name="Kawai M."/>
            <person name="Futagami T."/>
            <person name="Toyoda A."/>
            <person name="Takaki Y."/>
            <person name="Nishi S."/>
            <person name="Hori S."/>
            <person name="Arai W."/>
            <person name="Tsubouchi T."/>
            <person name="Morono Y."/>
            <person name="Uchiyama I."/>
            <person name="Ito T."/>
            <person name="Fujiyama A."/>
            <person name="Inagaki F."/>
            <person name="Takami H."/>
        </authorList>
    </citation>
    <scope>NUCLEOTIDE SEQUENCE</scope>
    <source>
        <strain evidence="1">Expedition CK06-06</strain>
    </source>
</reference>